<organism evidence="4 5">
    <name type="scientific">Meloidogyne hapla</name>
    <name type="common">Root-knot nematode worm</name>
    <dbReference type="NCBI Taxonomy" id="6305"/>
    <lineage>
        <taxon>Eukaryota</taxon>
        <taxon>Metazoa</taxon>
        <taxon>Ecdysozoa</taxon>
        <taxon>Nematoda</taxon>
        <taxon>Chromadorea</taxon>
        <taxon>Rhabditida</taxon>
        <taxon>Tylenchina</taxon>
        <taxon>Tylenchomorpha</taxon>
        <taxon>Tylenchoidea</taxon>
        <taxon>Meloidogynidae</taxon>
        <taxon>Meloidogyninae</taxon>
        <taxon>Meloidogyne</taxon>
    </lineage>
</organism>
<dbReference type="SUPFAM" id="SSF52540">
    <property type="entry name" value="P-loop containing nucleoside triphosphate hydrolases"/>
    <property type="match status" value="1"/>
</dbReference>
<feature type="domain" description="NWD1/2-like winged helix-turn-helix" evidence="3">
    <location>
        <begin position="382"/>
        <end position="501"/>
    </location>
</feature>
<dbReference type="InterPro" id="IPR052752">
    <property type="entry name" value="NACHT-WD_repeat"/>
</dbReference>
<dbReference type="Proteomes" id="UP000095281">
    <property type="component" value="Unplaced"/>
</dbReference>
<proteinExistence type="predicted"/>
<evidence type="ECO:0000313" key="4">
    <source>
        <dbReference type="Proteomes" id="UP000095281"/>
    </source>
</evidence>
<evidence type="ECO:0000256" key="1">
    <source>
        <dbReference type="ARBA" id="ARBA00022574"/>
    </source>
</evidence>
<keyword evidence="2" id="KW-0677">Repeat</keyword>
<dbReference type="Pfam" id="PF25469">
    <property type="entry name" value="WHD_NWD1"/>
    <property type="match status" value="1"/>
</dbReference>
<dbReference type="PANTHER" id="PTHR19871:SF38">
    <property type="entry name" value="PROTEIN QUI-1"/>
    <property type="match status" value="1"/>
</dbReference>
<name>A0A1I8BMP5_MELHA</name>
<keyword evidence="4" id="KW-1185">Reference proteome</keyword>
<sequence>MSATSIGTERLMDPAGSEAAKRLNFYKNKISANNKTTEQQYLSFLLDLKGLDLNSWGRTREGITYFKELASKLIEKIKTIILKIYPEYLINEQQQQRLLPSPPKLSVIEQQLKIARAEETIHNAHLLSRTPKYWIPRKRLDIQIDSIITKISQLLKEQNSNNSCFYIQFYGLPGSGKTATLCRIRQILENKFVEKANDENDNSLPNFVFITRFIHLTDGAVFANEMLRNIFLSVCDKLKRPDLASAFIKAFHLKTILATAKTAFGNQQSPIIFILLDDVNLIKFGRTLGRIKHILKKLLPNICFICTSSSNISIPIFAPHTMELLELATPTLDEAISILCGITNEGEKSSSFRFTSDQIGILRKMLQKNSEINLTLGFIQRDEIIGGYADDISSTIEQSIAKAEFQCGTDNVRIFCEFLCCAPCGLTSLELLDAFRMRNYATGFMFEPQDVLSATPLLVLRQLGSLLDFIIMDRRRVYFFRSTQFAQAVQQRYLQTAGDIKLANETLANIFLNPSESLENGNEQEASAMAMVFPRPLSKDGGMGIDIRRARCGVETLKRETLCSFPYLEATFRALGLARFLSIFEELRYTRAKNSEHLNRMVEQAMQWTG</sequence>
<accession>A0A1I8BMP5</accession>
<keyword evidence="1" id="KW-0853">WD repeat</keyword>
<evidence type="ECO:0000259" key="3">
    <source>
        <dbReference type="Pfam" id="PF25469"/>
    </source>
</evidence>
<dbReference type="AlphaFoldDB" id="A0A1I8BMP5"/>
<dbReference type="PANTHER" id="PTHR19871">
    <property type="entry name" value="BETA TRANSDUCIN-RELATED PROTEIN"/>
    <property type="match status" value="1"/>
</dbReference>
<dbReference type="OMA" id="NICFICT"/>
<dbReference type="InterPro" id="IPR057588">
    <property type="entry name" value="NWD1/2-like_WH"/>
</dbReference>
<dbReference type="InterPro" id="IPR027417">
    <property type="entry name" value="P-loop_NTPase"/>
</dbReference>
<reference evidence="5" key="1">
    <citation type="submission" date="2016-11" db="UniProtKB">
        <authorList>
            <consortium name="WormBaseParasite"/>
        </authorList>
    </citation>
    <scope>IDENTIFICATION</scope>
</reference>
<evidence type="ECO:0000256" key="2">
    <source>
        <dbReference type="ARBA" id="ARBA00022737"/>
    </source>
</evidence>
<evidence type="ECO:0000313" key="5">
    <source>
        <dbReference type="WBParaSite" id="MhA1_Contig333.frz3.gene29"/>
    </source>
</evidence>
<protein>
    <recommendedName>
        <fullName evidence="3">NWD1/2-like winged helix-turn-helix domain-containing protein</fullName>
    </recommendedName>
</protein>
<dbReference type="Gene3D" id="3.40.50.300">
    <property type="entry name" value="P-loop containing nucleotide triphosphate hydrolases"/>
    <property type="match status" value="1"/>
</dbReference>
<dbReference type="WBParaSite" id="MhA1_Contig333.frz3.gene29">
    <property type="protein sequence ID" value="MhA1_Contig333.frz3.gene29"/>
    <property type="gene ID" value="MhA1_Contig333.frz3.gene29"/>
</dbReference>